<dbReference type="AlphaFoldDB" id="A0AAW0F936"/>
<feature type="compositionally biased region" description="Acidic residues" evidence="1">
    <location>
        <begin position="206"/>
        <end position="217"/>
    </location>
</feature>
<feature type="region of interest" description="Disordered" evidence="1">
    <location>
        <begin position="134"/>
        <end position="230"/>
    </location>
</feature>
<comment type="caution">
    <text evidence="2">The sequence shown here is derived from an EMBL/GenBank/DDBJ whole genome shotgun (WGS) entry which is preliminary data.</text>
</comment>
<name>A0AAW0F936_9TRYP</name>
<protein>
    <submittedName>
        <fullName evidence="2">Uncharacterized protein</fullName>
    </submittedName>
</protein>
<feature type="compositionally biased region" description="Low complexity" evidence="1">
    <location>
        <begin position="137"/>
        <end position="148"/>
    </location>
</feature>
<organism evidence="2 3">
    <name type="scientific">Novymonas esmeraldas</name>
    <dbReference type="NCBI Taxonomy" id="1808958"/>
    <lineage>
        <taxon>Eukaryota</taxon>
        <taxon>Discoba</taxon>
        <taxon>Euglenozoa</taxon>
        <taxon>Kinetoplastea</taxon>
        <taxon>Metakinetoplastina</taxon>
        <taxon>Trypanosomatida</taxon>
        <taxon>Trypanosomatidae</taxon>
        <taxon>Novymonas</taxon>
    </lineage>
</organism>
<gene>
    <name evidence="2" type="ORF">NESM_000258100</name>
</gene>
<feature type="compositionally biased region" description="Low complexity" evidence="1">
    <location>
        <begin position="357"/>
        <end position="376"/>
    </location>
</feature>
<evidence type="ECO:0000313" key="2">
    <source>
        <dbReference type="EMBL" id="KAK7201906.1"/>
    </source>
</evidence>
<feature type="compositionally biased region" description="Low complexity" evidence="1">
    <location>
        <begin position="281"/>
        <end position="295"/>
    </location>
</feature>
<proteinExistence type="predicted"/>
<feature type="compositionally biased region" description="Low complexity" evidence="1">
    <location>
        <begin position="193"/>
        <end position="205"/>
    </location>
</feature>
<dbReference type="Proteomes" id="UP001430356">
    <property type="component" value="Unassembled WGS sequence"/>
</dbReference>
<feature type="region of interest" description="Disordered" evidence="1">
    <location>
        <begin position="338"/>
        <end position="380"/>
    </location>
</feature>
<dbReference type="EMBL" id="JAECZO010000022">
    <property type="protein sequence ID" value="KAK7201906.1"/>
    <property type="molecule type" value="Genomic_DNA"/>
</dbReference>
<sequence length="980" mass="104166">MGFLRLLFGGDVTAVAETKKAAPAPRGGSRAPIRVGDDLQPKVMMLQTPIELVPVMNVRRTAQSRRPRRHDDQAVVATTVTTTSTTAAAAAVEPAVSCAPAGQDRLSLWSRLLCRPEVYDPHVEAAPLTHLLDVNPTEVTTEGTQVDGTDGGGGAQRDSDAATRRPPSQGRCTDGNRHGTESRATPLQDGCDDGATSSSAVGVSSDVDEEAAEDVDGGEACSQGDDSNAAEPLLHPCTFRVFDTRRCRARASAGLSSPTSAGTLTFGAAVHGSAVPSAGEVVGSSADSSHGSVASAERRLISREELSRRRAQRRQQSKDETRRERDYKEAWDALMASAELPSRGDVGDETNGGGDGLADPPSDAASAATTTASGSDVAPSLLTNEALQSLRDGTTPLSYSLPQPLLARLGHYTQLPKRAADGVAAVDAAAPALADQEDEAESSCSCSSNTSSQLALDDELVNVETGLPVMYGAVLRCRDSSAKAHRAKAADSIAAPLRRRRTAEPLPSQRTPAGKYPLGSRAYVERVLFAQRRQQECALFALLSEAHRQAREARLRLAQLYYYYVIPILAQYHTAEEVEAMERSLLQCGSGSLRAYHAEFCQTVVYAADGSQLTDGGRDVAALAMGTAGRYARVQPVDYQLTEYRFESVWRELFLQVKTYLGVQAREDVSCSTLPTASECGGGADAAGAAAATTTAAQGSVCVAATVLHSMELFERQRHTHNAIRDAEEWLAWYYYLFTPAVQRGASAEERAAIQRSLLPYPSCAALPAAHGTRADVHSSEGGACGYDDGSAAAPSLVAPHPLEREYLPMSWARACNTVQREEVLSYRRGLKLRAVEQAHARVAAPVARGTAVTDASATDSAAAVTSVAAREVLASPMMDAAAVVAPSPLSAHDGVSPREDLLRSTPEIDARRLLAQHMRDDFGDPLVCKTTSHLPLDDVIRRASDVSLKSDSDEDAVPIDTYRTVNVGCFGLSFFSIFD</sequence>
<feature type="compositionally biased region" description="Basic and acidic residues" evidence="1">
    <location>
        <begin position="316"/>
        <end position="326"/>
    </location>
</feature>
<evidence type="ECO:0000256" key="1">
    <source>
        <dbReference type="SAM" id="MobiDB-lite"/>
    </source>
</evidence>
<keyword evidence="3" id="KW-1185">Reference proteome</keyword>
<evidence type="ECO:0000313" key="3">
    <source>
        <dbReference type="Proteomes" id="UP001430356"/>
    </source>
</evidence>
<reference evidence="2 3" key="1">
    <citation type="journal article" date="2021" name="MBio">
        <title>A New Model Trypanosomatid, Novymonas esmeraldas: Genomic Perception of Its 'Candidatus Pandoraea novymonadis' Endosymbiont.</title>
        <authorList>
            <person name="Zakharova A."/>
            <person name="Saura A."/>
            <person name="Butenko A."/>
            <person name="Podesvova L."/>
            <person name="Warmusova S."/>
            <person name="Kostygov A.Y."/>
            <person name="Nenarokova A."/>
            <person name="Lukes J."/>
            <person name="Opperdoes F.R."/>
            <person name="Yurchenko V."/>
        </authorList>
    </citation>
    <scope>NUCLEOTIDE SEQUENCE [LARGE SCALE GENOMIC DNA]</scope>
    <source>
        <strain evidence="2 3">E262AT.01</strain>
    </source>
</reference>
<feature type="compositionally biased region" description="Basic and acidic residues" evidence="1">
    <location>
        <begin position="296"/>
        <end position="308"/>
    </location>
</feature>
<feature type="region of interest" description="Disordered" evidence="1">
    <location>
        <begin position="278"/>
        <end position="326"/>
    </location>
</feature>
<accession>A0AAW0F936</accession>